<feature type="compositionally biased region" description="Basic and acidic residues" evidence="1">
    <location>
        <begin position="408"/>
        <end position="419"/>
    </location>
</feature>
<evidence type="ECO:0000313" key="3">
    <source>
        <dbReference type="Proteomes" id="UP001305779"/>
    </source>
</evidence>
<accession>A0ABR0EWL2</accession>
<keyword evidence="3" id="KW-1185">Reference proteome</keyword>
<comment type="caution">
    <text evidence="2">The sequence shown here is derived from an EMBL/GenBank/DDBJ whole genome shotgun (WGS) entry which is preliminary data.</text>
</comment>
<feature type="region of interest" description="Disordered" evidence="1">
    <location>
        <begin position="407"/>
        <end position="521"/>
    </location>
</feature>
<feature type="compositionally biased region" description="Basic residues" evidence="1">
    <location>
        <begin position="53"/>
        <end position="67"/>
    </location>
</feature>
<proteinExistence type="predicted"/>
<evidence type="ECO:0000313" key="2">
    <source>
        <dbReference type="EMBL" id="KAK4505563.1"/>
    </source>
</evidence>
<feature type="region of interest" description="Disordered" evidence="1">
    <location>
        <begin position="1"/>
        <end position="67"/>
    </location>
</feature>
<organism evidence="2 3">
    <name type="scientific">Zasmidium cellare</name>
    <name type="common">Wine cellar mold</name>
    <name type="synonym">Racodium cellare</name>
    <dbReference type="NCBI Taxonomy" id="395010"/>
    <lineage>
        <taxon>Eukaryota</taxon>
        <taxon>Fungi</taxon>
        <taxon>Dikarya</taxon>
        <taxon>Ascomycota</taxon>
        <taxon>Pezizomycotina</taxon>
        <taxon>Dothideomycetes</taxon>
        <taxon>Dothideomycetidae</taxon>
        <taxon>Mycosphaerellales</taxon>
        <taxon>Mycosphaerellaceae</taxon>
        <taxon>Zasmidium</taxon>
    </lineage>
</organism>
<name>A0ABR0EWL2_ZASCE</name>
<gene>
    <name evidence="2" type="ORF">PRZ48_003526</name>
</gene>
<protein>
    <submittedName>
        <fullName evidence="2">Uncharacterized protein</fullName>
    </submittedName>
</protein>
<dbReference type="EMBL" id="JAXOVC010000002">
    <property type="protein sequence ID" value="KAK4505563.1"/>
    <property type="molecule type" value="Genomic_DNA"/>
</dbReference>
<reference evidence="2 3" key="1">
    <citation type="journal article" date="2023" name="G3 (Bethesda)">
        <title>A chromosome-level genome assembly of Zasmidium syzygii isolated from banana leaves.</title>
        <authorList>
            <person name="van Westerhoven A.C."/>
            <person name="Mehrabi R."/>
            <person name="Talebi R."/>
            <person name="Steentjes M.B.F."/>
            <person name="Corcolon B."/>
            <person name="Chong P.A."/>
            <person name="Kema G.H.J."/>
            <person name="Seidl M.F."/>
        </authorList>
    </citation>
    <scope>NUCLEOTIDE SEQUENCE [LARGE SCALE GENOMIC DNA]</scope>
    <source>
        <strain evidence="2 3">P124</strain>
    </source>
</reference>
<sequence>MSNKKQRPASDEATDGSARESPTDATANASGSKSQVIRHKPSLFGRLANISSRPKKNHANNKTASKRTWKAFHPTNVGLHLTQDPHPETNDTHRKLPEEHRAAHKEAKKMALLHQNQLTSPTRELHGPVPRNRLDSHGQMSPDAIQHIGEFRLHMDLNLLAPVSRDVLHLMRRTRRSSHFRPLLNPSEEILLVHQDDMVVIRQIQDMVRPLPEKEKYDLAGELHQLLGAEKNYALKLLLFSPGIRVTCNARGQGLGMEEAEGPGEGKKGAVGFAEGVAGPSSGQRAGGRRSEDTATQASSRINRTQTFEVKSEPRPGLRGGGGDDNSSVRSSSSYASFLRGSQYDRLENCQRVPKAMWWLAGGRGSSKGKQPTAGEMRERRKVEIENREQVGFWGTVLGRRAIKAKPVRTEVEEYKPADDGQETTTLQVVDQPEVVEMSGALPAPDHDKPLPPRPESSASVNDAPPNEGDASKSPADSIVSDTSNREQPAEPPTAGDKTTADDESNRETGPPADDAVEQGK</sequence>
<feature type="region of interest" description="Disordered" evidence="1">
    <location>
        <begin position="257"/>
        <end position="332"/>
    </location>
</feature>
<feature type="compositionally biased region" description="Polar residues" evidence="1">
    <location>
        <begin position="23"/>
        <end position="35"/>
    </location>
</feature>
<evidence type="ECO:0000256" key="1">
    <source>
        <dbReference type="SAM" id="MobiDB-lite"/>
    </source>
</evidence>
<feature type="compositionally biased region" description="Polar residues" evidence="1">
    <location>
        <begin position="294"/>
        <end position="309"/>
    </location>
</feature>
<dbReference type="Proteomes" id="UP001305779">
    <property type="component" value="Unassembled WGS sequence"/>
</dbReference>